<feature type="transmembrane region" description="Helical" evidence="10">
    <location>
        <begin position="263"/>
        <end position="285"/>
    </location>
</feature>
<keyword evidence="7 10" id="KW-0029">Amino-acid transport</keyword>
<feature type="transmembrane region" description="Helical" evidence="10">
    <location>
        <begin position="38"/>
        <end position="60"/>
    </location>
</feature>
<evidence type="ECO:0000256" key="5">
    <source>
        <dbReference type="ARBA" id="ARBA00022519"/>
    </source>
</evidence>
<dbReference type="PROSITE" id="PS00594">
    <property type="entry name" value="AROMATIC_AA_PERMEASE_1"/>
    <property type="match status" value="1"/>
</dbReference>
<dbReference type="RefSeq" id="WP_263076974.1">
    <property type="nucleotide sequence ID" value="NZ_CP089977.1"/>
</dbReference>
<dbReference type="EMBL" id="CP089977">
    <property type="protein sequence ID" value="UXZ05475.1"/>
    <property type="molecule type" value="Genomic_DNA"/>
</dbReference>
<dbReference type="InterPro" id="IPR013061">
    <property type="entry name" value="Trp/try_permease_CS"/>
</dbReference>
<dbReference type="Gene3D" id="1.20.1740.10">
    <property type="entry name" value="Amino acid/polyamine transporter I"/>
    <property type="match status" value="1"/>
</dbReference>
<keyword evidence="12" id="KW-1185">Reference proteome</keyword>
<evidence type="ECO:0000256" key="7">
    <source>
        <dbReference type="ARBA" id="ARBA00022970"/>
    </source>
</evidence>
<feature type="transmembrane region" description="Helical" evidence="10">
    <location>
        <begin position="329"/>
        <end position="360"/>
    </location>
</feature>
<name>A0ABY6F5W1_9GAMM</name>
<keyword evidence="4 10" id="KW-1003">Cell membrane</keyword>
<keyword evidence="3 10" id="KW-0813">Transport</keyword>
<dbReference type="NCBIfam" id="TIGR00837">
    <property type="entry name" value="araaP"/>
    <property type="match status" value="1"/>
</dbReference>
<feature type="transmembrane region" description="Helical" evidence="10">
    <location>
        <begin position="222"/>
        <end position="243"/>
    </location>
</feature>
<feature type="transmembrane region" description="Helical" evidence="10">
    <location>
        <begin position="381"/>
        <end position="404"/>
    </location>
</feature>
<keyword evidence="8 10" id="KW-1133">Transmembrane helix</keyword>
<feature type="transmembrane region" description="Helical" evidence="10">
    <location>
        <begin position="292"/>
        <end position="309"/>
    </location>
</feature>
<feature type="transmembrane region" description="Helical" evidence="10">
    <location>
        <begin position="122"/>
        <end position="141"/>
    </location>
</feature>
<evidence type="ECO:0000256" key="8">
    <source>
        <dbReference type="ARBA" id="ARBA00022989"/>
    </source>
</evidence>
<protein>
    <recommendedName>
        <fullName evidence="10">Aromatic amino acid permease</fullName>
    </recommendedName>
</protein>
<dbReference type="InterPro" id="IPR013059">
    <property type="entry name" value="Trp_tyr_transpt"/>
</dbReference>
<dbReference type="InterPro" id="IPR018227">
    <property type="entry name" value="Amino_acid_transport_2"/>
</dbReference>
<feature type="transmembrane region" description="Helical" evidence="10">
    <location>
        <begin position="7"/>
        <end position="26"/>
    </location>
</feature>
<evidence type="ECO:0000256" key="4">
    <source>
        <dbReference type="ARBA" id="ARBA00022475"/>
    </source>
</evidence>
<proteinExistence type="inferred from homology"/>
<feature type="transmembrane region" description="Helical" evidence="10">
    <location>
        <begin position="148"/>
        <end position="170"/>
    </location>
</feature>
<evidence type="ECO:0000256" key="1">
    <source>
        <dbReference type="ARBA" id="ARBA00004429"/>
    </source>
</evidence>
<comment type="subcellular location">
    <subcellularLocation>
        <location evidence="1 10">Cell inner membrane</location>
        <topology evidence="1 10">Multi-pass membrane protein</topology>
    </subcellularLocation>
</comment>
<evidence type="ECO:0000256" key="3">
    <source>
        <dbReference type="ARBA" id="ARBA00022448"/>
    </source>
</evidence>
<organism evidence="11 12">
    <name type="scientific">Moraxella nasicaprae</name>
    <dbReference type="NCBI Taxonomy" id="2904122"/>
    <lineage>
        <taxon>Bacteria</taxon>
        <taxon>Pseudomonadati</taxon>
        <taxon>Pseudomonadota</taxon>
        <taxon>Gammaproteobacteria</taxon>
        <taxon>Moraxellales</taxon>
        <taxon>Moraxellaceae</taxon>
        <taxon>Moraxella</taxon>
    </lineage>
</organism>
<dbReference type="PRINTS" id="PR00166">
    <property type="entry name" value="AROAAPRMEASE"/>
</dbReference>
<evidence type="ECO:0000256" key="9">
    <source>
        <dbReference type="ARBA" id="ARBA00023136"/>
    </source>
</evidence>
<feature type="transmembrane region" description="Helical" evidence="10">
    <location>
        <begin position="190"/>
        <end position="210"/>
    </location>
</feature>
<comment type="similarity">
    <text evidence="2 10">Belongs to the amino acid/polyamine transporter 2 family. Mtr/TnaB/TyrP permease subfamily.</text>
</comment>
<dbReference type="Proteomes" id="UP001063782">
    <property type="component" value="Chromosome"/>
</dbReference>
<reference evidence="11" key="1">
    <citation type="submission" date="2021-12" db="EMBL/GenBank/DDBJ databases">
        <title>taxonomy of Moraxella sp. ZY201224.</title>
        <authorList>
            <person name="Li F."/>
        </authorList>
    </citation>
    <scope>NUCLEOTIDE SEQUENCE</scope>
    <source>
        <strain evidence="11">ZY201224</strain>
    </source>
</reference>
<comment type="function">
    <text evidence="10">Involved in transporting aromatic amino acids across the cytoplasmic membrane.</text>
</comment>
<dbReference type="Pfam" id="PF03222">
    <property type="entry name" value="Trp_Tyr_perm"/>
    <property type="match status" value="1"/>
</dbReference>
<keyword evidence="9 10" id="KW-0472">Membrane</keyword>
<gene>
    <name evidence="11" type="ORF">LU297_03245</name>
</gene>
<evidence type="ECO:0000313" key="12">
    <source>
        <dbReference type="Proteomes" id="UP001063782"/>
    </source>
</evidence>
<evidence type="ECO:0000256" key="10">
    <source>
        <dbReference type="RuleBase" id="RU367149"/>
    </source>
</evidence>
<evidence type="ECO:0000256" key="2">
    <source>
        <dbReference type="ARBA" id="ARBA00005452"/>
    </source>
</evidence>
<dbReference type="PANTHER" id="PTHR46997">
    <property type="entry name" value="LOW AFFINITY TRYPTOPHAN PERMEASE-RELATED"/>
    <property type="match status" value="1"/>
</dbReference>
<accession>A0ABY6F5W1</accession>
<dbReference type="PANTHER" id="PTHR46997:SF1">
    <property type="entry name" value="LOW AFFINITY TRYPTOPHAN PERMEASE-RELATED"/>
    <property type="match status" value="1"/>
</dbReference>
<keyword evidence="5 10" id="KW-0997">Cell inner membrane</keyword>
<keyword evidence="6 10" id="KW-0812">Transmembrane</keyword>
<evidence type="ECO:0000313" key="11">
    <source>
        <dbReference type="EMBL" id="UXZ05475.1"/>
    </source>
</evidence>
<feature type="transmembrane region" description="Helical" evidence="10">
    <location>
        <begin position="81"/>
        <end position="102"/>
    </location>
</feature>
<evidence type="ECO:0000256" key="6">
    <source>
        <dbReference type="ARBA" id="ARBA00022692"/>
    </source>
</evidence>
<sequence length="410" mass="43248">MAHSKPTVFGGAMIIAGTAIGAGMLANPTATAGLWFLWSLPVLFYTWLCTYASGLMILEASTHFPSGANLSTLTKELLGKGWNFVNSLSLIFVMYILLYAYITSGGGLTANHLSTLTGAEVGTPVGSLVLTGLFGVFVWLSTRAVDRVATILMIGMIVSFFVSAFGLAGTVSIDHLIDANPIANTSYTPYIWVALSTLLTSFGYQIAVPSMVKYFEGDNQKVAKAVLIGTMLALVFYLIWQVVVQGNLARADFLPVIAKDGDVATLLAVIGKSGIIGTTLSAFAYMALTSSFLGVALGLFDFLADALGFGNDKAGRTKTVALVFLPPLVASLIAPFGFVTAIAFAGLALTVWGVIVPAMLARASRIKHGGQSDYRAFGGSFMIYFVIIFGVINILAQLGVYFGLVPVFTG</sequence>